<keyword evidence="9" id="KW-1133">Transmembrane helix</keyword>
<dbReference type="GO" id="GO:0005524">
    <property type="term" value="F:ATP binding"/>
    <property type="evidence" value="ECO:0007669"/>
    <property type="project" value="UniProtKB-KW"/>
</dbReference>
<dbReference type="InterPro" id="IPR006211">
    <property type="entry name" value="Furin-like_Cys-rich_dom"/>
</dbReference>
<dbReference type="Gene3D" id="2.10.220.10">
    <property type="entry name" value="Hormone Receptor, Insulin-like Growth Factor Receptor 1, Chain A, domain 2"/>
    <property type="match status" value="1"/>
</dbReference>
<dbReference type="Proteomes" id="UP001159042">
    <property type="component" value="Unassembled WGS sequence"/>
</dbReference>
<dbReference type="InterPro" id="IPR036941">
    <property type="entry name" value="Rcpt_L-dom_sf"/>
</dbReference>
<evidence type="ECO:0000256" key="9">
    <source>
        <dbReference type="ARBA" id="ARBA00022989"/>
    </source>
</evidence>
<keyword evidence="10" id="KW-0472">Membrane</keyword>
<evidence type="ECO:0000313" key="16">
    <source>
        <dbReference type="EMBL" id="KAJ8922800.1"/>
    </source>
</evidence>
<protein>
    <recommendedName>
        <fullName evidence="2">receptor protein-tyrosine kinase</fullName>
        <ecNumber evidence="2">2.7.10.1</ecNumber>
    </recommendedName>
</protein>
<evidence type="ECO:0000256" key="5">
    <source>
        <dbReference type="ARBA" id="ARBA00022692"/>
    </source>
</evidence>
<evidence type="ECO:0000256" key="3">
    <source>
        <dbReference type="ARBA" id="ARBA00022553"/>
    </source>
</evidence>
<dbReference type="InterPro" id="IPR003961">
    <property type="entry name" value="FN3_dom"/>
</dbReference>
<keyword evidence="11" id="KW-0829">Tyrosine-protein kinase</keyword>
<dbReference type="Pfam" id="PF00041">
    <property type="entry name" value="fn3"/>
    <property type="match status" value="1"/>
</dbReference>
<dbReference type="SUPFAM" id="SSF49265">
    <property type="entry name" value="Fibronectin type III"/>
    <property type="match status" value="2"/>
</dbReference>
<keyword evidence="5" id="KW-0812">Transmembrane</keyword>
<keyword evidence="7" id="KW-0418">Kinase</keyword>
<dbReference type="AlphaFoldDB" id="A0AAV8W9B6"/>
<dbReference type="InterPro" id="IPR013783">
    <property type="entry name" value="Ig-like_fold"/>
</dbReference>
<keyword evidence="13" id="KW-0325">Glycoprotein</keyword>
<keyword evidence="3" id="KW-0597">Phosphoprotein</keyword>
<keyword evidence="12" id="KW-0675">Receptor</keyword>
<dbReference type="SUPFAM" id="SSF57184">
    <property type="entry name" value="Growth factor receptor domain"/>
    <property type="match status" value="1"/>
</dbReference>
<dbReference type="Gene3D" id="2.60.40.10">
    <property type="entry name" value="Immunoglobulins"/>
    <property type="match status" value="3"/>
</dbReference>
<reference evidence="16 17" key="1">
    <citation type="journal article" date="2023" name="Insect Mol. Biol.">
        <title>Genome sequencing provides insights into the evolution of gene families encoding plant cell wall-degrading enzymes in longhorned beetles.</title>
        <authorList>
            <person name="Shin N.R."/>
            <person name="Okamura Y."/>
            <person name="Kirsch R."/>
            <person name="Pauchet Y."/>
        </authorList>
    </citation>
    <scope>NUCLEOTIDE SEQUENCE [LARGE SCALE GENOMIC DNA]</scope>
    <source>
        <strain evidence="16">EAD_L_NR</strain>
    </source>
</reference>
<evidence type="ECO:0000256" key="4">
    <source>
        <dbReference type="ARBA" id="ARBA00022679"/>
    </source>
</evidence>
<keyword evidence="17" id="KW-1185">Reference proteome</keyword>
<dbReference type="EC" id="2.7.10.1" evidence="2"/>
<evidence type="ECO:0000256" key="6">
    <source>
        <dbReference type="ARBA" id="ARBA00022741"/>
    </source>
</evidence>
<dbReference type="PANTHER" id="PTHR46957:SF3">
    <property type="entry name" value="CYTOKINE RECEPTOR"/>
    <property type="match status" value="1"/>
</dbReference>
<dbReference type="InterPro" id="IPR009030">
    <property type="entry name" value="Growth_fac_rcpt_cys_sf"/>
</dbReference>
<dbReference type="Gene3D" id="3.80.20.20">
    <property type="entry name" value="Receptor L-domain"/>
    <property type="match status" value="1"/>
</dbReference>
<evidence type="ECO:0000256" key="12">
    <source>
        <dbReference type="ARBA" id="ARBA00023170"/>
    </source>
</evidence>
<evidence type="ECO:0000313" key="17">
    <source>
        <dbReference type="Proteomes" id="UP001159042"/>
    </source>
</evidence>
<dbReference type="SUPFAM" id="SSF52058">
    <property type="entry name" value="L domain-like"/>
    <property type="match status" value="1"/>
</dbReference>
<feature type="domain" description="Fibronectin type-III" evidence="15">
    <location>
        <begin position="592"/>
        <end position="691"/>
    </location>
</feature>
<dbReference type="InterPro" id="IPR036116">
    <property type="entry name" value="FN3_sf"/>
</dbReference>
<feature type="non-terminal residue" evidence="16">
    <location>
        <position position="1"/>
    </location>
</feature>
<sequence>HCWNSEQCQTMNTGKCHKECLGCSQNNSEKHCWACRNYDDHGTCVEKCPTTGPIEKYTQTTSSKCVTADECNAMNGTWWIFRDECVDECPSDYEIFKKDNRIECTYCGNNCTKECNVTAAIDSLGELQSLKGCTHIKGALMIRMASVGHITEQVIVSELPRYLLSVRYISDYLVVSRTNSLQSLDFLANLREIGGEVLENGRFAMFFLENKNLQRLWDFDDRNFTLKIKNGTLGFFSNPQLCTSEIAKLANHTGISSNFSNVDVFANGDKSTCDFVNMTFTVTPNITNATLELHLPPIPHGDRYIGFTVYFIDHEKGDISTYESQNVCDGRGWKSVFTSNISIFLANLQPYTRYAFYIKIYQSSMKGAQTPVGYFRTLPCEPDEPMFLEVAVEDHQSMRVKWAKPKKINGILSHYQLYVVREPDIDLLSQRDYCLHPRTEEGNKVDTYEETEIEDPEIATRKRLSQNCTCLDQKKQEATQEEVTFFSWDGHLPLCDVDAQSKFGFDSCKHLLYKSVSEKDILINKRSKIKHNTVKKMRTFDNLKIVPSNFTKYKLKGLEHYTLYVLYLAACNEGNLCGSVKQEFARTKKLVSADDVVGVVTKVENSNVLVEWVEPKNPNGVVLSYNVEYKKIDVEHSKPLTECLSRKKRSPSNKLNLNNLLPGNYVLRVQAVSPAGYGRFSQPVTFAIKAPDRISAWIVPCISVMNHGRNRVYNPPALGMGAEEHDLYGGHYNVSDEEVSLHIGDSSNRPRFLPASISQRVRRFSPGDLY</sequence>
<comment type="caution">
    <text evidence="16">The sequence shown here is derived from an EMBL/GenBank/DDBJ whole genome shotgun (WGS) entry which is preliminary data.</text>
</comment>
<evidence type="ECO:0000256" key="1">
    <source>
        <dbReference type="ARBA" id="ARBA00004479"/>
    </source>
</evidence>
<dbReference type="EMBL" id="JANEYG010000006">
    <property type="protein sequence ID" value="KAJ8922800.1"/>
    <property type="molecule type" value="Genomic_DNA"/>
</dbReference>
<evidence type="ECO:0000256" key="7">
    <source>
        <dbReference type="ARBA" id="ARBA00022777"/>
    </source>
</evidence>
<evidence type="ECO:0000256" key="13">
    <source>
        <dbReference type="ARBA" id="ARBA00023180"/>
    </source>
</evidence>
<evidence type="ECO:0000256" key="11">
    <source>
        <dbReference type="ARBA" id="ARBA00023137"/>
    </source>
</evidence>
<dbReference type="SMART" id="SM00060">
    <property type="entry name" value="FN3"/>
    <property type="match status" value="2"/>
</dbReference>
<dbReference type="InterPro" id="IPR000494">
    <property type="entry name" value="Rcpt_L-dom"/>
</dbReference>
<evidence type="ECO:0000259" key="15">
    <source>
        <dbReference type="PROSITE" id="PS50853"/>
    </source>
</evidence>
<comment type="catalytic activity">
    <reaction evidence="14">
        <text>L-tyrosyl-[protein] + ATP = O-phospho-L-tyrosyl-[protein] + ADP + H(+)</text>
        <dbReference type="Rhea" id="RHEA:10596"/>
        <dbReference type="Rhea" id="RHEA-COMP:10136"/>
        <dbReference type="Rhea" id="RHEA-COMP:20101"/>
        <dbReference type="ChEBI" id="CHEBI:15378"/>
        <dbReference type="ChEBI" id="CHEBI:30616"/>
        <dbReference type="ChEBI" id="CHEBI:46858"/>
        <dbReference type="ChEBI" id="CHEBI:61978"/>
        <dbReference type="ChEBI" id="CHEBI:456216"/>
        <dbReference type="EC" id="2.7.10.1"/>
    </reaction>
</comment>
<gene>
    <name evidence="16" type="ORF">NQ315_007835</name>
</gene>
<keyword evidence="6" id="KW-0547">Nucleotide-binding</keyword>
<dbReference type="GO" id="GO:0016020">
    <property type="term" value="C:membrane"/>
    <property type="evidence" value="ECO:0007669"/>
    <property type="project" value="UniProtKB-SubCell"/>
</dbReference>
<name>A0AAV8W9B6_9CUCU</name>
<evidence type="ECO:0000256" key="2">
    <source>
        <dbReference type="ARBA" id="ARBA00011902"/>
    </source>
</evidence>
<dbReference type="PANTHER" id="PTHR46957">
    <property type="entry name" value="CYTOKINE RECEPTOR"/>
    <property type="match status" value="1"/>
</dbReference>
<evidence type="ECO:0000256" key="14">
    <source>
        <dbReference type="ARBA" id="ARBA00051243"/>
    </source>
</evidence>
<organism evidence="16 17">
    <name type="scientific">Exocentrus adspersus</name>
    <dbReference type="NCBI Taxonomy" id="1586481"/>
    <lineage>
        <taxon>Eukaryota</taxon>
        <taxon>Metazoa</taxon>
        <taxon>Ecdysozoa</taxon>
        <taxon>Arthropoda</taxon>
        <taxon>Hexapoda</taxon>
        <taxon>Insecta</taxon>
        <taxon>Pterygota</taxon>
        <taxon>Neoptera</taxon>
        <taxon>Endopterygota</taxon>
        <taxon>Coleoptera</taxon>
        <taxon>Polyphaga</taxon>
        <taxon>Cucujiformia</taxon>
        <taxon>Chrysomeloidea</taxon>
        <taxon>Cerambycidae</taxon>
        <taxon>Lamiinae</taxon>
        <taxon>Acanthocinini</taxon>
        <taxon>Exocentrus</taxon>
    </lineage>
</organism>
<evidence type="ECO:0000256" key="8">
    <source>
        <dbReference type="ARBA" id="ARBA00022840"/>
    </source>
</evidence>
<dbReference type="InterPro" id="IPR050713">
    <property type="entry name" value="RTP_Phos/Ushers"/>
</dbReference>
<proteinExistence type="predicted"/>
<dbReference type="CDD" id="cd00064">
    <property type="entry name" value="FU"/>
    <property type="match status" value="1"/>
</dbReference>
<comment type="subcellular location">
    <subcellularLocation>
        <location evidence="1">Membrane</location>
        <topology evidence="1">Single-pass type I membrane protein</topology>
    </subcellularLocation>
</comment>
<dbReference type="GO" id="GO:0004714">
    <property type="term" value="F:transmembrane receptor protein tyrosine kinase activity"/>
    <property type="evidence" value="ECO:0007669"/>
    <property type="project" value="UniProtKB-EC"/>
</dbReference>
<dbReference type="CDD" id="cd00063">
    <property type="entry name" value="FN3"/>
    <property type="match status" value="1"/>
</dbReference>
<evidence type="ECO:0000256" key="10">
    <source>
        <dbReference type="ARBA" id="ARBA00023136"/>
    </source>
</evidence>
<keyword evidence="8" id="KW-0067">ATP-binding</keyword>
<dbReference type="Pfam" id="PF01030">
    <property type="entry name" value="Recep_L_domain"/>
    <property type="match status" value="1"/>
</dbReference>
<keyword evidence="4" id="KW-0808">Transferase</keyword>
<dbReference type="Pfam" id="PF00757">
    <property type="entry name" value="Furin-like"/>
    <property type="match status" value="1"/>
</dbReference>
<accession>A0AAV8W9B6</accession>
<dbReference type="PROSITE" id="PS50853">
    <property type="entry name" value="FN3"/>
    <property type="match status" value="1"/>
</dbReference>
<dbReference type="InterPro" id="IPR006212">
    <property type="entry name" value="Furin_repeat"/>
</dbReference>